<dbReference type="OrthoDB" id="5477114at2"/>
<dbReference type="InterPro" id="IPR027417">
    <property type="entry name" value="P-loop_NTPase"/>
</dbReference>
<evidence type="ECO:0000256" key="1">
    <source>
        <dbReference type="SAM" id="MobiDB-lite"/>
    </source>
</evidence>
<proteinExistence type="predicted"/>
<feature type="compositionally biased region" description="Low complexity" evidence="1">
    <location>
        <begin position="256"/>
        <end position="268"/>
    </location>
</feature>
<dbReference type="SUPFAM" id="SSF52540">
    <property type="entry name" value="P-loop containing nucleoside triphosphate hydrolases"/>
    <property type="match status" value="1"/>
</dbReference>
<dbReference type="Gene3D" id="3.40.50.300">
    <property type="entry name" value="P-loop containing nucleotide triphosphate hydrolases"/>
    <property type="match status" value="1"/>
</dbReference>
<feature type="region of interest" description="Disordered" evidence="1">
    <location>
        <begin position="232"/>
        <end position="293"/>
    </location>
</feature>
<evidence type="ECO:0000313" key="3">
    <source>
        <dbReference type="EMBL" id="SMX50135.1"/>
    </source>
</evidence>
<evidence type="ECO:0000259" key="2">
    <source>
        <dbReference type="Pfam" id="PF01926"/>
    </source>
</evidence>
<dbReference type="EMBL" id="FXYF01000020">
    <property type="protein sequence ID" value="SMX50135.1"/>
    <property type="molecule type" value="Genomic_DNA"/>
</dbReference>
<protein>
    <submittedName>
        <fullName evidence="3">GTPase Era</fullName>
    </submittedName>
</protein>
<name>A0A238L4Y3_9RHOB</name>
<dbReference type="RefSeq" id="WP_094023349.1">
    <property type="nucleotide sequence ID" value="NZ_FXYF01000020.1"/>
</dbReference>
<reference evidence="3 4" key="1">
    <citation type="submission" date="2017-05" db="EMBL/GenBank/DDBJ databases">
        <authorList>
            <person name="Song R."/>
            <person name="Chenine A.L."/>
            <person name="Ruprecht R.M."/>
        </authorList>
    </citation>
    <scope>NUCLEOTIDE SEQUENCE [LARGE SCALE GENOMIC DNA]</scope>
    <source>
        <strain evidence="3 4">CECT 8898</strain>
    </source>
</reference>
<feature type="compositionally biased region" description="Pro residues" evidence="1">
    <location>
        <begin position="232"/>
        <end position="255"/>
    </location>
</feature>
<organism evidence="3 4">
    <name type="scientific">Maliponia aquimaris</name>
    <dbReference type="NCBI Taxonomy" id="1673631"/>
    <lineage>
        <taxon>Bacteria</taxon>
        <taxon>Pseudomonadati</taxon>
        <taxon>Pseudomonadota</taxon>
        <taxon>Alphaproteobacteria</taxon>
        <taxon>Rhodobacterales</taxon>
        <taxon>Paracoccaceae</taxon>
        <taxon>Maliponia</taxon>
    </lineage>
</organism>
<feature type="domain" description="G" evidence="2">
    <location>
        <begin position="16"/>
        <end position="146"/>
    </location>
</feature>
<dbReference type="InterPro" id="IPR006073">
    <property type="entry name" value="GTP-bd"/>
</dbReference>
<dbReference type="Proteomes" id="UP000207598">
    <property type="component" value="Unassembled WGS sequence"/>
</dbReference>
<accession>A0A238L4Y3</accession>
<sequence length="293" mass="31779">MTSHIVPETSPNRTPRIALMGEFSAGKSTLANLLLGQDSSPVQVTATQLPPVWYRAGAPQAQRITAEGDAMPLPLDDWRGVRPGDTRMISVTLEADLLHACELIDMPGTSDPNMVPDFWQEYLPQVDLVIWCTPANQAWRQSEAALWEQVPPQLWTKSLLLITRWDKLQTERDRARVLARVKAEAGPLFREVLPIALTQALAARDDDAALADSGAAALVQFLCHALDGLEAPPPAPRPAASRPPEPAALRPPEPVAAPAALPAPAARPGKIVPRRITRARPDGETARAEARPH</sequence>
<evidence type="ECO:0000313" key="4">
    <source>
        <dbReference type="Proteomes" id="UP000207598"/>
    </source>
</evidence>
<gene>
    <name evidence="3" type="ORF">MAA8898_04621</name>
</gene>
<keyword evidence="4" id="KW-1185">Reference proteome</keyword>
<dbReference type="AlphaFoldDB" id="A0A238L4Y3"/>
<feature type="compositionally biased region" description="Basic and acidic residues" evidence="1">
    <location>
        <begin position="279"/>
        <end position="293"/>
    </location>
</feature>
<dbReference type="Pfam" id="PF01926">
    <property type="entry name" value="MMR_HSR1"/>
    <property type="match status" value="1"/>
</dbReference>